<dbReference type="Proteomes" id="UP000177947">
    <property type="component" value="Unassembled WGS sequence"/>
</dbReference>
<evidence type="ECO:0000256" key="1">
    <source>
        <dbReference type="ARBA" id="ARBA00006738"/>
    </source>
</evidence>
<gene>
    <name evidence="3" type="ORF">A2907_02815</name>
</gene>
<dbReference type="SUPFAM" id="SSF52980">
    <property type="entry name" value="Restriction endonuclease-like"/>
    <property type="match status" value="1"/>
</dbReference>
<accession>A0A1F5C6I1</accession>
<sequence length="121" mass="14014">MDNITTGKYGENLATEFLMKKGYRILERNFKKPWGELDIIAEHGSDIIFIEVKTQNKDNRFFIKPEENITPFKKKQLIKSAGGYLAFKRRLDNKWRIDVIAVELSVGGISDIRHIENAVTE</sequence>
<dbReference type="PANTHER" id="PTHR34039:SF1">
    <property type="entry name" value="UPF0102 PROTEIN YRAN"/>
    <property type="match status" value="1"/>
</dbReference>
<evidence type="ECO:0000256" key="2">
    <source>
        <dbReference type="HAMAP-Rule" id="MF_00048"/>
    </source>
</evidence>
<comment type="similarity">
    <text evidence="1 2">Belongs to the UPF0102 family.</text>
</comment>
<organism evidence="3 4">
    <name type="scientific">Candidatus Azambacteria bacterium RIFCSPLOWO2_01_FULL_37_9</name>
    <dbReference type="NCBI Taxonomy" id="1797297"/>
    <lineage>
        <taxon>Bacteria</taxon>
        <taxon>Candidatus Azamiibacteriota</taxon>
    </lineage>
</organism>
<evidence type="ECO:0000313" key="4">
    <source>
        <dbReference type="Proteomes" id="UP000177947"/>
    </source>
</evidence>
<evidence type="ECO:0000313" key="3">
    <source>
        <dbReference type="EMBL" id="OGD38476.1"/>
    </source>
</evidence>
<dbReference type="InterPro" id="IPR003509">
    <property type="entry name" value="UPF0102_YraN-like"/>
</dbReference>
<dbReference type="InterPro" id="IPR011856">
    <property type="entry name" value="tRNA_endonuc-like_dom_sf"/>
</dbReference>
<dbReference type="GO" id="GO:0003676">
    <property type="term" value="F:nucleic acid binding"/>
    <property type="evidence" value="ECO:0007669"/>
    <property type="project" value="InterPro"/>
</dbReference>
<dbReference type="InterPro" id="IPR011335">
    <property type="entry name" value="Restrct_endonuc-II-like"/>
</dbReference>
<dbReference type="HAMAP" id="MF_00048">
    <property type="entry name" value="UPF0102"/>
    <property type="match status" value="1"/>
</dbReference>
<name>A0A1F5C6I1_9BACT</name>
<dbReference type="Gene3D" id="3.40.1350.10">
    <property type="match status" value="1"/>
</dbReference>
<reference evidence="3 4" key="1">
    <citation type="journal article" date="2016" name="Nat. Commun.">
        <title>Thousands of microbial genomes shed light on interconnected biogeochemical processes in an aquifer system.</title>
        <authorList>
            <person name="Anantharaman K."/>
            <person name="Brown C.T."/>
            <person name="Hug L.A."/>
            <person name="Sharon I."/>
            <person name="Castelle C.J."/>
            <person name="Probst A.J."/>
            <person name="Thomas B.C."/>
            <person name="Singh A."/>
            <person name="Wilkins M.J."/>
            <person name="Karaoz U."/>
            <person name="Brodie E.L."/>
            <person name="Williams K.H."/>
            <person name="Hubbard S.S."/>
            <person name="Banfield J.F."/>
        </authorList>
    </citation>
    <scope>NUCLEOTIDE SEQUENCE [LARGE SCALE GENOMIC DNA]</scope>
</reference>
<protein>
    <recommendedName>
        <fullName evidence="2">UPF0102 protein A2907_02815</fullName>
    </recommendedName>
</protein>
<dbReference type="PANTHER" id="PTHR34039">
    <property type="entry name" value="UPF0102 PROTEIN YRAN"/>
    <property type="match status" value="1"/>
</dbReference>
<dbReference type="EMBL" id="MEYQ01000043">
    <property type="protein sequence ID" value="OGD38476.1"/>
    <property type="molecule type" value="Genomic_DNA"/>
</dbReference>
<dbReference type="Pfam" id="PF02021">
    <property type="entry name" value="UPF0102"/>
    <property type="match status" value="1"/>
</dbReference>
<dbReference type="CDD" id="cd20736">
    <property type="entry name" value="PoNe_Nuclease"/>
    <property type="match status" value="1"/>
</dbReference>
<comment type="caution">
    <text evidence="3">The sequence shown here is derived from an EMBL/GenBank/DDBJ whole genome shotgun (WGS) entry which is preliminary data.</text>
</comment>
<dbReference type="AlphaFoldDB" id="A0A1F5C6I1"/>
<proteinExistence type="inferred from homology"/>